<keyword evidence="3" id="KW-1185">Reference proteome</keyword>
<feature type="region of interest" description="Disordered" evidence="1">
    <location>
        <begin position="130"/>
        <end position="164"/>
    </location>
</feature>
<sequence>VGTQVGAVAKSQLEMIAVTVQESSPRVRKKLGCDSPNLSSRVPNSLAISTKPPKSASQSPQSTPGSPVSTKHFGLNSKGKHIALKPPRITQGNAIRSVPTMKKPFQKARVLTPIGPPDVVTTKIRKFGELSNAVPKNTTQDTGPPKPRPRPRPPVPSKKKKPEVVRLYTLASGAKSAENINYSVHADSSNPSPAYSKQCSSTDKPSRKANTRADSVLNTKVSVGVTGAASAPTLSQQASGNTSGYIHKSTVTQRSTGASTGGQGRSRFRPKDWNGTLRRTKNAEKTKNPDQEKRTRTGAGHADAVQGADTTGDSVRARKHGPHDTRPRAYRVEDFDMTETLARKVVVKDGNRYAFHRWHEHSVTVASPLLRFHKAKDTRRKHQFDVNISGYDVLPPGEYTKKPYTILLSSGMPVEPFLFCESPTTCVWVSSHLH</sequence>
<evidence type="ECO:0000313" key="3">
    <source>
        <dbReference type="Proteomes" id="UP000054560"/>
    </source>
</evidence>
<evidence type="ECO:0000313" key="2">
    <source>
        <dbReference type="EMBL" id="KNC77813.1"/>
    </source>
</evidence>
<feature type="non-terminal residue" evidence="2">
    <location>
        <position position="1"/>
    </location>
</feature>
<feature type="compositionally biased region" description="Low complexity" evidence="1">
    <location>
        <begin position="49"/>
        <end position="64"/>
    </location>
</feature>
<reference evidence="2 3" key="1">
    <citation type="submission" date="2011-02" db="EMBL/GenBank/DDBJ databases">
        <title>The Genome Sequence of Sphaeroforma arctica JP610.</title>
        <authorList>
            <consortium name="The Broad Institute Genome Sequencing Platform"/>
            <person name="Russ C."/>
            <person name="Cuomo C."/>
            <person name="Young S.K."/>
            <person name="Zeng Q."/>
            <person name="Gargeya S."/>
            <person name="Alvarado L."/>
            <person name="Berlin A."/>
            <person name="Chapman S.B."/>
            <person name="Chen Z."/>
            <person name="Freedman E."/>
            <person name="Gellesch M."/>
            <person name="Goldberg J."/>
            <person name="Griggs A."/>
            <person name="Gujja S."/>
            <person name="Heilman E."/>
            <person name="Heiman D."/>
            <person name="Howarth C."/>
            <person name="Mehta T."/>
            <person name="Neiman D."/>
            <person name="Pearson M."/>
            <person name="Roberts A."/>
            <person name="Saif S."/>
            <person name="Shea T."/>
            <person name="Shenoy N."/>
            <person name="Sisk P."/>
            <person name="Stolte C."/>
            <person name="Sykes S."/>
            <person name="White J."/>
            <person name="Yandava C."/>
            <person name="Burger G."/>
            <person name="Gray M.W."/>
            <person name="Holland P.W.H."/>
            <person name="King N."/>
            <person name="Lang F.B.F."/>
            <person name="Roger A.J."/>
            <person name="Ruiz-Trillo I."/>
            <person name="Haas B."/>
            <person name="Nusbaum C."/>
            <person name="Birren B."/>
        </authorList>
    </citation>
    <scope>NUCLEOTIDE SEQUENCE [LARGE SCALE GENOMIC DNA]</scope>
    <source>
        <strain evidence="2 3">JP610</strain>
    </source>
</reference>
<feature type="region of interest" description="Disordered" evidence="1">
    <location>
        <begin position="230"/>
        <end position="327"/>
    </location>
</feature>
<dbReference type="EMBL" id="KQ242625">
    <property type="protein sequence ID" value="KNC77813.1"/>
    <property type="molecule type" value="Genomic_DNA"/>
</dbReference>
<dbReference type="AlphaFoldDB" id="A0A0L0FPB1"/>
<gene>
    <name evidence="2" type="ORF">SARC_09742</name>
</gene>
<feature type="region of interest" description="Disordered" evidence="1">
    <location>
        <begin position="184"/>
        <end position="215"/>
    </location>
</feature>
<protein>
    <submittedName>
        <fullName evidence="2">Uncharacterized protein</fullName>
    </submittedName>
</protein>
<feature type="region of interest" description="Disordered" evidence="1">
    <location>
        <begin position="24"/>
        <end position="100"/>
    </location>
</feature>
<dbReference type="GeneID" id="25910246"/>
<dbReference type="Proteomes" id="UP000054560">
    <property type="component" value="Unassembled WGS sequence"/>
</dbReference>
<proteinExistence type="predicted"/>
<dbReference type="RefSeq" id="XP_014151715.1">
    <property type="nucleotide sequence ID" value="XM_014296240.1"/>
</dbReference>
<name>A0A0L0FPB1_9EUKA</name>
<feature type="compositionally biased region" description="Basic residues" evidence="1">
    <location>
        <begin position="147"/>
        <end position="161"/>
    </location>
</feature>
<feature type="compositionally biased region" description="Polar residues" evidence="1">
    <location>
        <begin position="184"/>
        <end position="203"/>
    </location>
</feature>
<evidence type="ECO:0000256" key="1">
    <source>
        <dbReference type="SAM" id="MobiDB-lite"/>
    </source>
</evidence>
<feature type="compositionally biased region" description="Basic and acidic residues" evidence="1">
    <location>
        <begin position="281"/>
        <end position="295"/>
    </location>
</feature>
<feature type="compositionally biased region" description="Polar residues" evidence="1">
    <location>
        <begin position="232"/>
        <end position="258"/>
    </location>
</feature>
<organism evidence="2 3">
    <name type="scientific">Sphaeroforma arctica JP610</name>
    <dbReference type="NCBI Taxonomy" id="667725"/>
    <lineage>
        <taxon>Eukaryota</taxon>
        <taxon>Ichthyosporea</taxon>
        <taxon>Ichthyophonida</taxon>
        <taxon>Sphaeroforma</taxon>
    </lineage>
</organism>
<accession>A0A0L0FPB1</accession>
<feature type="compositionally biased region" description="Polar residues" evidence="1">
    <location>
        <begin position="36"/>
        <end position="48"/>
    </location>
</feature>